<proteinExistence type="predicted"/>
<dbReference type="CDD" id="cd00158">
    <property type="entry name" value="RHOD"/>
    <property type="match status" value="1"/>
</dbReference>
<dbReference type="InterPro" id="IPR001763">
    <property type="entry name" value="Rhodanese-like_dom"/>
</dbReference>
<evidence type="ECO:0000313" key="3">
    <source>
        <dbReference type="EMBL" id="QGG96274.1"/>
    </source>
</evidence>
<keyword evidence="1" id="KW-1133">Transmembrane helix</keyword>
<dbReference type="AlphaFoldDB" id="A0A5Q2RLB2"/>
<keyword evidence="4" id="KW-1185">Reference proteome</keyword>
<evidence type="ECO:0000259" key="2">
    <source>
        <dbReference type="PROSITE" id="PS50206"/>
    </source>
</evidence>
<dbReference type="Pfam" id="PF00581">
    <property type="entry name" value="Rhodanese"/>
    <property type="match status" value="1"/>
</dbReference>
<dbReference type="EMBL" id="CP045851">
    <property type="protein sequence ID" value="QGG96274.1"/>
    <property type="molecule type" value="Genomic_DNA"/>
</dbReference>
<organism evidence="3 4">
    <name type="scientific">Actinomarinicola tropica</name>
    <dbReference type="NCBI Taxonomy" id="2789776"/>
    <lineage>
        <taxon>Bacteria</taxon>
        <taxon>Bacillati</taxon>
        <taxon>Actinomycetota</taxon>
        <taxon>Acidimicrobiia</taxon>
        <taxon>Acidimicrobiales</taxon>
        <taxon>Iamiaceae</taxon>
        <taxon>Actinomarinicola</taxon>
    </lineage>
</organism>
<accession>A0A5Q2RLB2</accession>
<dbReference type="InterPro" id="IPR052367">
    <property type="entry name" value="Thiosulfate_ST/Rhodanese-like"/>
</dbReference>
<reference evidence="3 4" key="1">
    <citation type="submission" date="2019-11" db="EMBL/GenBank/DDBJ databases">
        <authorList>
            <person name="He Y."/>
        </authorList>
    </citation>
    <scope>NUCLEOTIDE SEQUENCE [LARGE SCALE GENOMIC DNA]</scope>
    <source>
        <strain evidence="3 4">SCSIO 58843</strain>
    </source>
</reference>
<gene>
    <name evidence="3" type="ORF">GH723_14850</name>
</gene>
<dbReference type="Gene3D" id="3.40.250.10">
    <property type="entry name" value="Rhodanese-like domain"/>
    <property type="match status" value="1"/>
</dbReference>
<feature type="transmembrane region" description="Helical" evidence="1">
    <location>
        <begin position="30"/>
        <end position="51"/>
    </location>
</feature>
<feature type="domain" description="Rhodanese" evidence="2">
    <location>
        <begin position="112"/>
        <end position="176"/>
    </location>
</feature>
<dbReference type="InterPro" id="IPR036873">
    <property type="entry name" value="Rhodanese-like_dom_sf"/>
</dbReference>
<dbReference type="SUPFAM" id="SSF52821">
    <property type="entry name" value="Rhodanese/Cell cycle control phosphatase"/>
    <property type="match status" value="1"/>
</dbReference>
<dbReference type="PROSITE" id="PS50206">
    <property type="entry name" value="RHODANESE_3"/>
    <property type="match status" value="1"/>
</dbReference>
<dbReference type="KEGG" id="atq:GH723_14850"/>
<keyword evidence="1" id="KW-0472">Membrane</keyword>
<keyword evidence="1" id="KW-0812">Transmembrane</keyword>
<dbReference type="SMART" id="SM00450">
    <property type="entry name" value="RHOD"/>
    <property type="match status" value="1"/>
</dbReference>
<name>A0A5Q2RLB2_9ACTN</name>
<evidence type="ECO:0000313" key="4">
    <source>
        <dbReference type="Proteomes" id="UP000334019"/>
    </source>
</evidence>
<dbReference type="PANTHER" id="PTHR45431">
    <property type="entry name" value="RHODANESE-LIKE DOMAIN-CONTAINING PROTEIN 15, CHLOROPLASTIC"/>
    <property type="match status" value="1"/>
</dbReference>
<sequence>MMMGDATTCRRSIVRMPSELDPVDRLMQHIGRALAVAGVAAGALFLAYMTLGMPGMDHGPAGDPGSMASMDHGSMTYASLPVDEFDARMSQDAFVVNVHRPYEGEIDGTDAFIDFDDIVGDQRLPSDTDSSILLYCASGRMSATAADALVSAGYTHVGHLEGGMEAWEASGMPIRRGS</sequence>
<protein>
    <submittedName>
        <fullName evidence="3">Rhodanese-like domain-containing protein</fullName>
    </submittedName>
</protein>
<dbReference type="PANTHER" id="PTHR45431:SF3">
    <property type="entry name" value="RHODANESE-LIKE DOMAIN-CONTAINING PROTEIN 15, CHLOROPLASTIC"/>
    <property type="match status" value="1"/>
</dbReference>
<dbReference type="Proteomes" id="UP000334019">
    <property type="component" value="Chromosome"/>
</dbReference>
<evidence type="ECO:0000256" key="1">
    <source>
        <dbReference type="SAM" id="Phobius"/>
    </source>
</evidence>